<dbReference type="PANTHER" id="PTHR43537">
    <property type="entry name" value="TRANSCRIPTIONAL REGULATOR, GNTR FAMILY"/>
    <property type="match status" value="1"/>
</dbReference>
<keyword evidence="1" id="KW-0805">Transcription regulation</keyword>
<sequence>MASTRPPAPATQRNRVDPPSVVSLARDAIRTMIVAGDLQPGERLIEERLTDELGISRPPLREAMRQLESDGLVEMRPRRGCVVTTMDEHDVFEVMTLRAGLERIAIENGVPVTEPDRLAPVRASLARMEADAEAEDRPSLVQDGYEFHASIVDLAGMRRLTSMYRSIQAQIVVCMSRNLYTRERYYESLVEHVARHRFLVELIESGEPEAVLAELAVHGERSFERPPHTP</sequence>
<name>A0A1H5MEB3_9MICO</name>
<feature type="domain" description="HTH gntR-type" evidence="4">
    <location>
        <begin position="19"/>
        <end position="86"/>
    </location>
</feature>
<dbReference type="Pfam" id="PF00392">
    <property type="entry name" value="GntR"/>
    <property type="match status" value="1"/>
</dbReference>
<gene>
    <name evidence="5" type="ORF">SAMN04488554_3328</name>
</gene>
<dbReference type="PROSITE" id="PS50949">
    <property type="entry name" value="HTH_GNTR"/>
    <property type="match status" value="1"/>
</dbReference>
<dbReference type="InterPro" id="IPR011711">
    <property type="entry name" value="GntR_C"/>
</dbReference>
<keyword evidence="2 5" id="KW-0238">DNA-binding</keyword>
<dbReference type="SUPFAM" id="SSF48008">
    <property type="entry name" value="GntR ligand-binding domain-like"/>
    <property type="match status" value="1"/>
</dbReference>
<dbReference type="CDD" id="cd07377">
    <property type="entry name" value="WHTH_GntR"/>
    <property type="match status" value="1"/>
</dbReference>
<dbReference type="Proteomes" id="UP000199220">
    <property type="component" value="Unassembled WGS sequence"/>
</dbReference>
<dbReference type="PANTHER" id="PTHR43537:SF5">
    <property type="entry name" value="UXU OPERON TRANSCRIPTIONAL REGULATOR"/>
    <property type="match status" value="1"/>
</dbReference>
<dbReference type="GO" id="GO:0003677">
    <property type="term" value="F:DNA binding"/>
    <property type="evidence" value="ECO:0007669"/>
    <property type="project" value="UniProtKB-KW"/>
</dbReference>
<dbReference type="STRING" id="648782.SAMN04488554_3328"/>
<evidence type="ECO:0000313" key="6">
    <source>
        <dbReference type="Proteomes" id="UP000199220"/>
    </source>
</evidence>
<dbReference type="OrthoDB" id="9816161at2"/>
<dbReference type="Gene3D" id="1.10.10.10">
    <property type="entry name" value="Winged helix-like DNA-binding domain superfamily/Winged helix DNA-binding domain"/>
    <property type="match status" value="1"/>
</dbReference>
<evidence type="ECO:0000259" key="4">
    <source>
        <dbReference type="PROSITE" id="PS50949"/>
    </source>
</evidence>
<evidence type="ECO:0000313" key="5">
    <source>
        <dbReference type="EMBL" id="SEE87646.1"/>
    </source>
</evidence>
<dbReference type="InterPro" id="IPR036388">
    <property type="entry name" value="WH-like_DNA-bd_sf"/>
</dbReference>
<dbReference type="InterPro" id="IPR000524">
    <property type="entry name" value="Tscrpt_reg_HTH_GntR"/>
</dbReference>
<evidence type="ECO:0000256" key="1">
    <source>
        <dbReference type="ARBA" id="ARBA00023015"/>
    </source>
</evidence>
<dbReference type="EMBL" id="FNTX01000002">
    <property type="protein sequence ID" value="SEE87646.1"/>
    <property type="molecule type" value="Genomic_DNA"/>
</dbReference>
<evidence type="ECO:0000256" key="3">
    <source>
        <dbReference type="ARBA" id="ARBA00023163"/>
    </source>
</evidence>
<dbReference type="InterPro" id="IPR008920">
    <property type="entry name" value="TF_FadR/GntR_C"/>
</dbReference>
<accession>A0A1H5MEB3</accession>
<dbReference type="SUPFAM" id="SSF46785">
    <property type="entry name" value="Winged helix' DNA-binding domain"/>
    <property type="match status" value="1"/>
</dbReference>
<evidence type="ECO:0000256" key="2">
    <source>
        <dbReference type="ARBA" id="ARBA00023125"/>
    </source>
</evidence>
<dbReference type="PRINTS" id="PR00035">
    <property type="entry name" value="HTHGNTR"/>
</dbReference>
<organism evidence="5 6">
    <name type="scientific">Ruania alba</name>
    <dbReference type="NCBI Taxonomy" id="648782"/>
    <lineage>
        <taxon>Bacteria</taxon>
        <taxon>Bacillati</taxon>
        <taxon>Actinomycetota</taxon>
        <taxon>Actinomycetes</taxon>
        <taxon>Micrococcales</taxon>
        <taxon>Ruaniaceae</taxon>
        <taxon>Ruania</taxon>
    </lineage>
</organism>
<proteinExistence type="predicted"/>
<dbReference type="Gene3D" id="1.20.120.530">
    <property type="entry name" value="GntR ligand-binding domain-like"/>
    <property type="match status" value="1"/>
</dbReference>
<dbReference type="AlphaFoldDB" id="A0A1H5MEB3"/>
<dbReference type="SMART" id="SM00895">
    <property type="entry name" value="FCD"/>
    <property type="match status" value="1"/>
</dbReference>
<dbReference type="GO" id="GO:0003700">
    <property type="term" value="F:DNA-binding transcription factor activity"/>
    <property type="evidence" value="ECO:0007669"/>
    <property type="project" value="InterPro"/>
</dbReference>
<keyword evidence="3" id="KW-0804">Transcription</keyword>
<reference evidence="6" key="1">
    <citation type="submission" date="2016-10" db="EMBL/GenBank/DDBJ databases">
        <authorList>
            <person name="Varghese N."/>
            <person name="Submissions S."/>
        </authorList>
    </citation>
    <scope>NUCLEOTIDE SEQUENCE [LARGE SCALE GENOMIC DNA]</scope>
    <source>
        <strain evidence="6">DSM 21368</strain>
    </source>
</reference>
<dbReference type="SMART" id="SM00345">
    <property type="entry name" value="HTH_GNTR"/>
    <property type="match status" value="1"/>
</dbReference>
<protein>
    <submittedName>
        <fullName evidence="5">DNA-binding transcriptional regulator, GntR family</fullName>
    </submittedName>
</protein>
<keyword evidence="6" id="KW-1185">Reference proteome</keyword>
<dbReference type="RefSeq" id="WP_089774139.1">
    <property type="nucleotide sequence ID" value="NZ_FNTX01000002.1"/>
</dbReference>
<dbReference type="Pfam" id="PF07729">
    <property type="entry name" value="FCD"/>
    <property type="match status" value="1"/>
</dbReference>
<dbReference type="InterPro" id="IPR036390">
    <property type="entry name" value="WH_DNA-bd_sf"/>
</dbReference>